<sequence>MRPPINDGMTGRMTDSTIDGRNVTIRHATADDADELAAIEAECFPPAEAASSDAIRARLAAYPECFWLLCDDAGDDGVIVAFINGFATDRRDLTDDMYDDASQHDPHGAWQMIFGVDTAPAFQHRGYASLLMRRVIADTRAAGRRGLVLTCKDRLVGFYARFGYVDEGVSGSTHGGVVWHQMRLTF</sequence>
<dbReference type="STRING" id="1437608.GCA_000771645_01187"/>
<gene>
    <name evidence="4" type="ORF">BBIA_1280</name>
</gene>
<keyword evidence="5" id="KW-1185">Reference proteome</keyword>
<organism evidence="4 5">
    <name type="scientific">Bifidobacterium biavatii DSM 23969</name>
    <dbReference type="NCBI Taxonomy" id="1437608"/>
    <lineage>
        <taxon>Bacteria</taxon>
        <taxon>Bacillati</taxon>
        <taxon>Actinomycetota</taxon>
        <taxon>Actinomycetes</taxon>
        <taxon>Bifidobacteriales</taxon>
        <taxon>Bifidobacteriaceae</taxon>
        <taxon>Bifidobacterium</taxon>
    </lineage>
</organism>
<evidence type="ECO:0000259" key="3">
    <source>
        <dbReference type="PROSITE" id="PS51186"/>
    </source>
</evidence>
<dbReference type="EMBL" id="JGYN01000001">
    <property type="protein sequence ID" value="KFI53931.1"/>
    <property type="molecule type" value="Genomic_DNA"/>
</dbReference>
<dbReference type="PROSITE" id="PS51186">
    <property type="entry name" value="GNAT"/>
    <property type="match status" value="1"/>
</dbReference>
<reference evidence="4 5" key="1">
    <citation type="submission" date="2014-03" db="EMBL/GenBank/DDBJ databases">
        <title>Genomics of Bifidobacteria.</title>
        <authorList>
            <person name="Ventura M."/>
            <person name="Milani C."/>
            <person name="Lugli G.A."/>
        </authorList>
    </citation>
    <scope>NUCLEOTIDE SEQUENCE [LARGE SCALE GENOMIC DNA]</scope>
    <source>
        <strain evidence="4 5">DSM 23969</strain>
    </source>
</reference>
<dbReference type="SUPFAM" id="SSF55729">
    <property type="entry name" value="Acyl-CoA N-acyltransferases (Nat)"/>
    <property type="match status" value="1"/>
</dbReference>
<dbReference type="InterPro" id="IPR016181">
    <property type="entry name" value="Acyl_CoA_acyltransferase"/>
</dbReference>
<keyword evidence="1 4" id="KW-0808">Transferase</keyword>
<evidence type="ECO:0000256" key="2">
    <source>
        <dbReference type="ARBA" id="ARBA00023315"/>
    </source>
</evidence>
<dbReference type="Proteomes" id="UP000029108">
    <property type="component" value="Unassembled WGS sequence"/>
</dbReference>
<evidence type="ECO:0000313" key="5">
    <source>
        <dbReference type="Proteomes" id="UP000029108"/>
    </source>
</evidence>
<feature type="domain" description="N-acetyltransferase" evidence="3">
    <location>
        <begin position="23"/>
        <end position="185"/>
    </location>
</feature>
<comment type="caution">
    <text evidence="4">The sequence shown here is derived from an EMBL/GenBank/DDBJ whole genome shotgun (WGS) entry which is preliminary data.</text>
</comment>
<proteinExistence type="predicted"/>
<dbReference type="InterPro" id="IPR000182">
    <property type="entry name" value="GNAT_dom"/>
</dbReference>
<dbReference type="Gene3D" id="3.40.630.30">
    <property type="match status" value="1"/>
</dbReference>
<dbReference type="GO" id="GO:0008080">
    <property type="term" value="F:N-acetyltransferase activity"/>
    <property type="evidence" value="ECO:0007669"/>
    <property type="project" value="UniProtKB-ARBA"/>
</dbReference>
<dbReference type="CDD" id="cd04301">
    <property type="entry name" value="NAT_SF"/>
    <property type="match status" value="1"/>
</dbReference>
<dbReference type="PANTHER" id="PTHR10908:SF0">
    <property type="entry name" value="SEROTONIN N-ACETYLTRANSFERASE"/>
    <property type="match status" value="1"/>
</dbReference>
<dbReference type="Pfam" id="PF00583">
    <property type="entry name" value="Acetyltransf_1"/>
    <property type="match status" value="1"/>
</dbReference>
<dbReference type="eggNOG" id="COG0456">
    <property type="taxonomic scope" value="Bacteria"/>
</dbReference>
<evidence type="ECO:0000313" key="4">
    <source>
        <dbReference type="EMBL" id="KFI53931.1"/>
    </source>
</evidence>
<accession>A0A087A581</accession>
<protein>
    <submittedName>
        <fullName evidence="4">Acetyltransferase</fullName>
    </submittedName>
</protein>
<dbReference type="AlphaFoldDB" id="A0A087A581"/>
<dbReference type="InterPro" id="IPR051635">
    <property type="entry name" value="SNAT-like"/>
</dbReference>
<dbReference type="PANTHER" id="PTHR10908">
    <property type="entry name" value="SEROTONIN N-ACETYLTRANSFERASE"/>
    <property type="match status" value="1"/>
</dbReference>
<keyword evidence="2" id="KW-0012">Acyltransferase</keyword>
<name>A0A087A581_9BIFI</name>
<evidence type="ECO:0000256" key="1">
    <source>
        <dbReference type="ARBA" id="ARBA00022679"/>
    </source>
</evidence>